<dbReference type="Pfam" id="PF12833">
    <property type="entry name" value="HTH_18"/>
    <property type="match status" value="1"/>
</dbReference>
<dbReference type="PROSITE" id="PS01124">
    <property type="entry name" value="HTH_ARAC_FAMILY_2"/>
    <property type="match status" value="1"/>
</dbReference>
<dbReference type="RefSeq" id="WP_396948641.1">
    <property type="nucleotide sequence ID" value="NZ_JBIRXV010000002.1"/>
</dbReference>
<evidence type="ECO:0000313" key="2">
    <source>
        <dbReference type="EMBL" id="MFI2321240.1"/>
    </source>
</evidence>
<comment type="caution">
    <text evidence="2">The sequence shown here is derived from an EMBL/GenBank/DDBJ whole genome shotgun (WGS) entry which is preliminary data.</text>
</comment>
<dbReference type="InterPro" id="IPR018060">
    <property type="entry name" value="HTH_AraC"/>
</dbReference>
<dbReference type="Gene3D" id="1.10.10.60">
    <property type="entry name" value="Homeodomain-like"/>
    <property type="match status" value="1"/>
</dbReference>
<proteinExistence type="predicted"/>
<name>A0ABW7WE45_9NOCA</name>
<dbReference type="EMBL" id="JBIRXV010000002">
    <property type="protein sequence ID" value="MFI2321240.1"/>
    <property type="molecule type" value="Genomic_DNA"/>
</dbReference>
<reference evidence="2 3" key="1">
    <citation type="submission" date="2024-10" db="EMBL/GenBank/DDBJ databases">
        <title>The Natural Products Discovery Center: Release of the First 8490 Sequenced Strains for Exploring Actinobacteria Biosynthetic Diversity.</title>
        <authorList>
            <person name="Kalkreuter E."/>
            <person name="Kautsar S.A."/>
            <person name="Yang D."/>
            <person name="Bader C.D."/>
            <person name="Teijaro C.N."/>
            <person name="Fluegel L."/>
            <person name="Davis C.M."/>
            <person name="Simpson J.R."/>
            <person name="Lauterbach L."/>
            <person name="Steele A.D."/>
            <person name="Gui C."/>
            <person name="Meng S."/>
            <person name="Li G."/>
            <person name="Viehrig K."/>
            <person name="Ye F."/>
            <person name="Su P."/>
            <person name="Kiefer A.F."/>
            <person name="Nichols A."/>
            <person name="Cepeda A.J."/>
            <person name="Yan W."/>
            <person name="Fan B."/>
            <person name="Jiang Y."/>
            <person name="Adhikari A."/>
            <person name="Zheng C.-J."/>
            <person name="Schuster L."/>
            <person name="Cowan T.M."/>
            <person name="Smanski M.J."/>
            <person name="Chevrette M.G."/>
            <person name="De Carvalho L.P.S."/>
            <person name="Shen B."/>
        </authorList>
    </citation>
    <scope>NUCLEOTIDE SEQUENCE [LARGE SCALE GENOMIC DNA]</scope>
    <source>
        <strain evidence="2 3">NPDC019626</strain>
    </source>
</reference>
<accession>A0ABW7WE45</accession>
<dbReference type="SMART" id="SM00342">
    <property type="entry name" value="HTH_ARAC"/>
    <property type="match status" value="1"/>
</dbReference>
<feature type="domain" description="HTH araC/xylS-type" evidence="1">
    <location>
        <begin position="38"/>
        <end position="86"/>
    </location>
</feature>
<sequence length="165" mass="17974">MDPRPSAHCEGSRARRFAADRRGARCARCCGRQSPALRETALSQRHLTRLFRRELGMSPGQYIEWVRAEVAQAQLIATGDGVATIAADADSSPRKPCAGCCRKFSASPRATLTIAEARAYAEANGYDYLAPLTSPTLADDPHHVRWTQRAAAGGHRLGMLVLSQR</sequence>
<dbReference type="Proteomes" id="UP001611450">
    <property type="component" value="Unassembled WGS sequence"/>
</dbReference>
<evidence type="ECO:0000259" key="1">
    <source>
        <dbReference type="PROSITE" id="PS01124"/>
    </source>
</evidence>
<evidence type="ECO:0000313" key="3">
    <source>
        <dbReference type="Proteomes" id="UP001611450"/>
    </source>
</evidence>
<protein>
    <submittedName>
        <fullName evidence="2">Helix-turn-helix domain-containing protein</fullName>
    </submittedName>
</protein>
<gene>
    <name evidence="2" type="ORF">ACH47G_12175</name>
</gene>
<organism evidence="2 3">
    <name type="scientific">Nocardia beijingensis</name>
    <dbReference type="NCBI Taxonomy" id="95162"/>
    <lineage>
        <taxon>Bacteria</taxon>
        <taxon>Bacillati</taxon>
        <taxon>Actinomycetota</taxon>
        <taxon>Actinomycetes</taxon>
        <taxon>Mycobacteriales</taxon>
        <taxon>Nocardiaceae</taxon>
        <taxon>Nocardia</taxon>
    </lineage>
</organism>
<keyword evidence="3" id="KW-1185">Reference proteome</keyword>